<gene>
    <name evidence="1" type="ORF">J2S03_001796</name>
</gene>
<dbReference type="RefSeq" id="WP_274456954.1">
    <property type="nucleotide sequence ID" value="NZ_CP067097.1"/>
</dbReference>
<evidence type="ECO:0000313" key="2">
    <source>
        <dbReference type="Proteomes" id="UP001232973"/>
    </source>
</evidence>
<evidence type="ECO:0000313" key="1">
    <source>
        <dbReference type="EMBL" id="MDQ0189933.1"/>
    </source>
</evidence>
<protein>
    <submittedName>
        <fullName evidence="1">Uncharacterized protein</fullName>
    </submittedName>
</protein>
<proteinExistence type="predicted"/>
<accession>A0ABT9XJH5</accession>
<reference evidence="1 2" key="1">
    <citation type="submission" date="2023-07" db="EMBL/GenBank/DDBJ databases">
        <title>Genomic Encyclopedia of Type Strains, Phase IV (KMG-IV): sequencing the most valuable type-strain genomes for metagenomic binning, comparative biology and taxonomic classification.</title>
        <authorList>
            <person name="Goeker M."/>
        </authorList>
    </citation>
    <scope>NUCLEOTIDE SEQUENCE [LARGE SCALE GENOMIC DNA]</scope>
    <source>
        <strain evidence="1 2">DSM 4006</strain>
    </source>
</reference>
<sequence>MLQRFHPLKSRFPKRDSAVEVKVAAHDEADRMKRRKAIEQYKENLRAYRVDIRQLPDLCPTEPGARRDAIHAARVMVEDHQLRALFSQTRRLPADALAARPGVASDVVVTYPAYVTAMALLFMSGPQVTGIMGLE</sequence>
<dbReference type="Proteomes" id="UP001232973">
    <property type="component" value="Unassembled WGS sequence"/>
</dbReference>
<name>A0ABT9XJH5_9BACL</name>
<keyword evidence="2" id="KW-1185">Reference proteome</keyword>
<comment type="caution">
    <text evidence="1">The sequence shown here is derived from an EMBL/GenBank/DDBJ whole genome shotgun (WGS) entry which is preliminary data.</text>
</comment>
<organism evidence="1 2">
    <name type="scientific">Alicyclobacillus cycloheptanicus</name>
    <dbReference type="NCBI Taxonomy" id="1457"/>
    <lineage>
        <taxon>Bacteria</taxon>
        <taxon>Bacillati</taxon>
        <taxon>Bacillota</taxon>
        <taxon>Bacilli</taxon>
        <taxon>Bacillales</taxon>
        <taxon>Alicyclobacillaceae</taxon>
        <taxon>Alicyclobacillus</taxon>
    </lineage>
</organism>
<dbReference type="EMBL" id="JAUSTP010000012">
    <property type="protein sequence ID" value="MDQ0189933.1"/>
    <property type="molecule type" value="Genomic_DNA"/>
</dbReference>